<dbReference type="Gramene" id="Pp3c22_1630V3.2">
    <property type="protein sequence ID" value="PAC:32904441.CDS.1"/>
    <property type="gene ID" value="Pp3c22_1630"/>
</dbReference>
<evidence type="ECO:0000313" key="3">
    <source>
        <dbReference type="Proteomes" id="UP000006727"/>
    </source>
</evidence>
<accession>A0A2K1ILV3</accession>
<dbReference type="EMBL" id="ABEU02000022">
    <property type="protein sequence ID" value="PNR30257.1"/>
    <property type="molecule type" value="Genomic_DNA"/>
</dbReference>
<dbReference type="Gramene" id="Pp3c22_1630V3.1">
    <property type="protein sequence ID" value="PAC:32904440.CDS.1"/>
    <property type="gene ID" value="Pp3c22_1630"/>
</dbReference>
<sequence>MMAKKYSDPLKGCVGRGPQRSTCKSSNGWLALLWLATGNKAMDCLPIWQFFTLRFRLECREDPRLFSLSSSSAMSVN</sequence>
<reference evidence="1 3" key="2">
    <citation type="journal article" date="2018" name="Plant J.">
        <title>The Physcomitrella patens chromosome-scale assembly reveals moss genome structure and evolution.</title>
        <authorList>
            <person name="Lang D."/>
            <person name="Ullrich K.K."/>
            <person name="Murat F."/>
            <person name="Fuchs J."/>
            <person name="Jenkins J."/>
            <person name="Haas F.B."/>
            <person name="Piednoel M."/>
            <person name="Gundlach H."/>
            <person name="Van Bel M."/>
            <person name="Meyberg R."/>
            <person name="Vives C."/>
            <person name="Morata J."/>
            <person name="Symeonidi A."/>
            <person name="Hiss M."/>
            <person name="Muchero W."/>
            <person name="Kamisugi Y."/>
            <person name="Saleh O."/>
            <person name="Blanc G."/>
            <person name="Decker E.L."/>
            <person name="van Gessel N."/>
            <person name="Grimwood J."/>
            <person name="Hayes R.D."/>
            <person name="Graham S.W."/>
            <person name="Gunter L.E."/>
            <person name="McDaniel S.F."/>
            <person name="Hoernstein S.N.W."/>
            <person name="Larsson A."/>
            <person name="Li F.W."/>
            <person name="Perroud P.F."/>
            <person name="Phillips J."/>
            <person name="Ranjan P."/>
            <person name="Rokshar D.S."/>
            <person name="Rothfels C.J."/>
            <person name="Schneider L."/>
            <person name="Shu S."/>
            <person name="Stevenson D.W."/>
            <person name="Thummler F."/>
            <person name="Tillich M."/>
            <person name="Villarreal Aguilar J.C."/>
            <person name="Widiez T."/>
            <person name="Wong G.K."/>
            <person name="Wymore A."/>
            <person name="Zhang Y."/>
            <person name="Zimmer A.D."/>
            <person name="Quatrano R.S."/>
            <person name="Mayer K.F.X."/>
            <person name="Goodstein D."/>
            <person name="Casacuberta J.M."/>
            <person name="Vandepoele K."/>
            <person name="Reski R."/>
            <person name="Cuming A.C."/>
            <person name="Tuskan G.A."/>
            <person name="Maumus F."/>
            <person name="Salse J."/>
            <person name="Schmutz J."/>
            <person name="Rensing S.A."/>
        </authorList>
    </citation>
    <scope>NUCLEOTIDE SEQUENCE [LARGE SCALE GENOMIC DNA]</scope>
    <source>
        <strain evidence="2 3">cv. Gransden 2004</strain>
    </source>
</reference>
<keyword evidence="3" id="KW-1185">Reference proteome</keyword>
<evidence type="ECO:0000313" key="2">
    <source>
        <dbReference type="EnsemblPlants" id="PAC:32904440.CDS.1"/>
    </source>
</evidence>
<dbReference type="EnsemblPlants" id="Pp3c22_1630V3.2">
    <property type="protein sequence ID" value="PAC:32904441.CDS.1"/>
    <property type="gene ID" value="Pp3c22_1630"/>
</dbReference>
<gene>
    <name evidence="1" type="ORF">PHYPA_026573</name>
</gene>
<protein>
    <submittedName>
        <fullName evidence="1 2">Uncharacterized protein</fullName>
    </submittedName>
</protein>
<dbReference type="Proteomes" id="UP000006727">
    <property type="component" value="Chromosome 22"/>
</dbReference>
<name>A0A2K1ILV3_PHYPA</name>
<reference evidence="1 3" key="1">
    <citation type="journal article" date="2008" name="Science">
        <title>The Physcomitrella genome reveals evolutionary insights into the conquest of land by plants.</title>
        <authorList>
            <person name="Rensing S."/>
            <person name="Lang D."/>
            <person name="Zimmer A."/>
            <person name="Terry A."/>
            <person name="Salamov A."/>
            <person name="Shapiro H."/>
            <person name="Nishiyama T."/>
            <person name="Perroud P.-F."/>
            <person name="Lindquist E."/>
            <person name="Kamisugi Y."/>
            <person name="Tanahashi T."/>
            <person name="Sakakibara K."/>
            <person name="Fujita T."/>
            <person name="Oishi K."/>
            <person name="Shin-I T."/>
            <person name="Kuroki Y."/>
            <person name="Toyoda A."/>
            <person name="Suzuki Y."/>
            <person name="Hashimoto A."/>
            <person name="Yamaguchi K."/>
            <person name="Sugano A."/>
            <person name="Kohara Y."/>
            <person name="Fujiyama A."/>
            <person name="Anterola A."/>
            <person name="Aoki S."/>
            <person name="Ashton N."/>
            <person name="Barbazuk W.B."/>
            <person name="Barker E."/>
            <person name="Bennetzen J."/>
            <person name="Bezanilla M."/>
            <person name="Blankenship R."/>
            <person name="Cho S.H."/>
            <person name="Dutcher S."/>
            <person name="Estelle M."/>
            <person name="Fawcett J.A."/>
            <person name="Gundlach H."/>
            <person name="Hanada K."/>
            <person name="Heyl A."/>
            <person name="Hicks K.A."/>
            <person name="Hugh J."/>
            <person name="Lohr M."/>
            <person name="Mayer K."/>
            <person name="Melkozernov A."/>
            <person name="Murata T."/>
            <person name="Nelson D."/>
            <person name="Pils B."/>
            <person name="Prigge M."/>
            <person name="Reiss B."/>
            <person name="Renner T."/>
            <person name="Rombauts S."/>
            <person name="Rushton P."/>
            <person name="Sanderfoot A."/>
            <person name="Schween G."/>
            <person name="Shiu S.-H."/>
            <person name="Stueber K."/>
            <person name="Theodoulou F.L."/>
            <person name="Tu H."/>
            <person name="Van de Peer Y."/>
            <person name="Verrier P.J."/>
            <person name="Waters E."/>
            <person name="Wood A."/>
            <person name="Yang L."/>
            <person name="Cove D."/>
            <person name="Cuming A."/>
            <person name="Hasebe M."/>
            <person name="Lucas S."/>
            <person name="Mishler D.B."/>
            <person name="Reski R."/>
            <person name="Grigoriev I."/>
            <person name="Quatrano R.S."/>
            <person name="Boore J.L."/>
        </authorList>
    </citation>
    <scope>NUCLEOTIDE SEQUENCE [LARGE SCALE GENOMIC DNA]</scope>
    <source>
        <strain evidence="2 3">cv. Gransden 2004</strain>
    </source>
</reference>
<reference evidence="2" key="3">
    <citation type="submission" date="2020-12" db="UniProtKB">
        <authorList>
            <consortium name="EnsemblPlants"/>
        </authorList>
    </citation>
    <scope>IDENTIFICATION</scope>
</reference>
<dbReference type="InParanoid" id="A0A2K1ILV3"/>
<dbReference type="EnsemblPlants" id="Pp3c22_1630V3.1">
    <property type="protein sequence ID" value="PAC:32904440.CDS.1"/>
    <property type="gene ID" value="Pp3c22_1630"/>
</dbReference>
<dbReference type="AlphaFoldDB" id="A0A2K1ILV3"/>
<organism evidence="1">
    <name type="scientific">Physcomitrium patens</name>
    <name type="common">Spreading-leaved earth moss</name>
    <name type="synonym">Physcomitrella patens</name>
    <dbReference type="NCBI Taxonomy" id="3218"/>
    <lineage>
        <taxon>Eukaryota</taxon>
        <taxon>Viridiplantae</taxon>
        <taxon>Streptophyta</taxon>
        <taxon>Embryophyta</taxon>
        <taxon>Bryophyta</taxon>
        <taxon>Bryophytina</taxon>
        <taxon>Bryopsida</taxon>
        <taxon>Funariidae</taxon>
        <taxon>Funariales</taxon>
        <taxon>Funariaceae</taxon>
        <taxon>Physcomitrium</taxon>
    </lineage>
</organism>
<proteinExistence type="predicted"/>
<evidence type="ECO:0000313" key="1">
    <source>
        <dbReference type="EMBL" id="PNR30257.1"/>
    </source>
</evidence>